<dbReference type="InterPro" id="IPR052769">
    <property type="entry name" value="TPR_domain_protein"/>
</dbReference>
<reference evidence="3" key="1">
    <citation type="submission" date="2016-04" db="EMBL/GenBank/DDBJ databases">
        <authorList>
            <person name="Evans L.H."/>
            <person name="Alamgir A."/>
            <person name="Owens N."/>
            <person name="Weber N.D."/>
            <person name="Virtaneva K."/>
            <person name="Barbian K."/>
            <person name="Babar A."/>
            <person name="Rosenke K."/>
        </authorList>
    </citation>
    <scope>NUCLEOTIDE SEQUENCE [LARGE SCALE GENOMIC DNA]</scope>
    <source>
        <strain evidence="3">CBS 101.48</strain>
    </source>
</reference>
<feature type="compositionally biased region" description="Low complexity" evidence="2">
    <location>
        <begin position="38"/>
        <end position="48"/>
    </location>
</feature>
<evidence type="ECO:0000256" key="2">
    <source>
        <dbReference type="SAM" id="MobiDB-lite"/>
    </source>
</evidence>
<accession>A0A168MXX7</accession>
<dbReference type="SUPFAM" id="SSF48452">
    <property type="entry name" value="TPR-like"/>
    <property type="match status" value="1"/>
</dbReference>
<dbReference type="STRING" id="4829.A0A168MXX7"/>
<gene>
    <name evidence="3" type="primary">ABSGL_05032.1 scaffold 6272</name>
</gene>
<evidence type="ECO:0000313" key="3">
    <source>
        <dbReference type="EMBL" id="SAL99418.1"/>
    </source>
</evidence>
<dbReference type="PANTHER" id="PTHR46014:SF1">
    <property type="entry name" value="TETRATRICOPEPTIDE REPEAT PROTEIN 1"/>
    <property type="match status" value="1"/>
</dbReference>
<evidence type="ECO:0000313" key="4">
    <source>
        <dbReference type="Proteomes" id="UP000078561"/>
    </source>
</evidence>
<dbReference type="Pfam" id="PF13181">
    <property type="entry name" value="TPR_8"/>
    <property type="match status" value="1"/>
</dbReference>
<dbReference type="Proteomes" id="UP000078561">
    <property type="component" value="Unassembled WGS sequence"/>
</dbReference>
<dbReference type="PROSITE" id="PS50005">
    <property type="entry name" value="TPR"/>
    <property type="match status" value="1"/>
</dbReference>
<dbReference type="PANTHER" id="PTHR46014">
    <property type="entry name" value="TETRATRICOPEPTIDE REPEAT PROTEIN 1"/>
    <property type="match status" value="1"/>
</dbReference>
<protein>
    <submittedName>
        <fullName evidence="3">Uncharacterized protein</fullName>
    </submittedName>
</protein>
<dbReference type="Gene3D" id="1.25.40.10">
    <property type="entry name" value="Tetratricopeptide repeat domain"/>
    <property type="match status" value="1"/>
</dbReference>
<feature type="repeat" description="TPR" evidence="1">
    <location>
        <begin position="91"/>
        <end position="124"/>
    </location>
</feature>
<organism evidence="3">
    <name type="scientific">Absidia glauca</name>
    <name type="common">Pin mould</name>
    <dbReference type="NCBI Taxonomy" id="4829"/>
    <lineage>
        <taxon>Eukaryota</taxon>
        <taxon>Fungi</taxon>
        <taxon>Fungi incertae sedis</taxon>
        <taxon>Mucoromycota</taxon>
        <taxon>Mucoromycotina</taxon>
        <taxon>Mucoromycetes</taxon>
        <taxon>Mucorales</taxon>
        <taxon>Cunninghamellaceae</taxon>
        <taxon>Absidia</taxon>
    </lineage>
</organism>
<evidence type="ECO:0000256" key="1">
    <source>
        <dbReference type="PROSITE-ProRule" id="PRU00339"/>
    </source>
</evidence>
<keyword evidence="1" id="KW-0802">TPR repeat</keyword>
<proteinExistence type="predicted"/>
<dbReference type="InParanoid" id="A0A168MXX7"/>
<dbReference type="OMA" id="KSAIDDC"/>
<name>A0A168MXX7_ABSGL</name>
<keyword evidence="4" id="KW-1185">Reference proteome</keyword>
<dbReference type="EMBL" id="LT552697">
    <property type="protein sequence ID" value="SAL99418.1"/>
    <property type="molecule type" value="Genomic_DNA"/>
</dbReference>
<dbReference type="AlphaFoldDB" id="A0A168MXX7"/>
<dbReference type="InterPro" id="IPR019734">
    <property type="entry name" value="TPR_rpt"/>
</dbReference>
<dbReference type="OrthoDB" id="1872379at2759"/>
<feature type="region of interest" description="Disordered" evidence="2">
    <location>
        <begin position="1"/>
        <end position="68"/>
    </location>
</feature>
<dbReference type="InterPro" id="IPR011990">
    <property type="entry name" value="TPR-like_helical_dom_sf"/>
</dbReference>
<dbReference type="SMART" id="SM00028">
    <property type="entry name" value="TPR"/>
    <property type="match status" value="2"/>
</dbReference>
<sequence>MAIIEELASEPLTPTREPNQQQQKQQHDDSNIPPSTPSPTIQSDPPSSATTVKRNDDDADDEPLASPPVVILDQDLFYDAAEDPAHLLAKATSYKSQGNRYFGGGDYEKALTSYQDAATLCPADQAEQRAVYAANMAACHLKLGNAKEAKTMCDTALDLDPGYVKARLRRAQANERIDSSAALSDALKDYQHLLDWHHGKATKKNDDTSEEEEEEETVPRIVLDKTTLAICQRSVRDLPPKIKVKMEKEKDEMIGKLKDLGNTVLGKFGLSTDNFQFQKDPSSGNYSMNFVNSPSSS</sequence>